<dbReference type="RefSeq" id="WP_180280593.1">
    <property type="nucleotide sequence ID" value="NZ_JABFDB010000001.1"/>
</dbReference>
<dbReference type="EMBL" id="JABFDB010000001">
    <property type="protein sequence ID" value="NYZ18893.1"/>
    <property type="molecule type" value="Genomic_DNA"/>
</dbReference>
<name>A0ABX2T6P7_9PROT</name>
<proteinExistence type="predicted"/>
<reference evidence="1 2" key="1">
    <citation type="submission" date="2020-05" db="EMBL/GenBank/DDBJ databases">
        <title>Azospirillum oleiclasticum sp. nov, a nitrogen-fixing and heavy crude oil-emulsifying bacterium isolated from the crude oil of Yumen Oilfield.</title>
        <authorList>
            <person name="Wu D."/>
            <person name="Cai M."/>
            <person name="Zhang X."/>
        </authorList>
    </citation>
    <scope>NUCLEOTIDE SEQUENCE [LARGE SCALE GENOMIC DNA]</scope>
    <source>
        <strain evidence="1 2">ROY-1-1-2</strain>
    </source>
</reference>
<dbReference type="InterPro" id="IPR012863">
    <property type="entry name" value="DUF1636"/>
</dbReference>
<evidence type="ECO:0000313" key="1">
    <source>
        <dbReference type="EMBL" id="NYZ18893.1"/>
    </source>
</evidence>
<comment type="caution">
    <text evidence="1">The sequence shown here is derived from an EMBL/GenBank/DDBJ whole genome shotgun (WGS) entry which is preliminary data.</text>
</comment>
<accession>A0ABX2T6P7</accession>
<dbReference type="Pfam" id="PF07845">
    <property type="entry name" value="DUF1636"/>
    <property type="match status" value="1"/>
</dbReference>
<evidence type="ECO:0000313" key="2">
    <source>
        <dbReference type="Proteomes" id="UP000584642"/>
    </source>
</evidence>
<gene>
    <name evidence="1" type="ORF">HND93_04150</name>
</gene>
<dbReference type="SUPFAM" id="SSF52833">
    <property type="entry name" value="Thioredoxin-like"/>
    <property type="match status" value="1"/>
</dbReference>
<keyword evidence="2" id="KW-1185">Reference proteome</keyword>
<dbReference type="InterPro" id="IPR036249">
    <property type="entry name" value="Thioredoxin-like_sf"/>
</dbReference>
<protein>
    <submittedName>
        <fullName evidence="1">DUF1636 domain-containing protein</fullName>
    </submittedName>
</protein>
<sequence>MPPHTRHAIHVCTTCRRAPADPAVPPDGERMLAALAAAMEGWAHRDAVALAPVQCMNACARSCAVALAGEGKWSFLFADLDPETAAPALLACAETYIGRADGKMMRSARPEALRDTLLVRIPPLPSGR</sequence>
<organism evidence="1 2">
    <name type="scientific">Azospirillum oleiclasticum</name>
    <dbReference type="NCBI Taxonomy" id="2735135"/>
    <lineage>
        <taxon>Bacteria</taxon>
        <taxon>Pseudomonadati</taxon>
        <taxon>Pseudomonadota</taxon>
        <taxon>Alphaproteobacteria</taxon>
        <taxon>Rhodospirillales</taxon>
        <taxon>Azospirillaceae</taxon>
        <taxon>Azospirillum</taxon>
    </lineage>
</organism>
<dbReference type="Proteomes" id="UP000584642">
    <property type="component" value="Unassembled WGS sequence"/>
</dbReference>